<dbReference type="PANTHER" id="PTHR30055:SF200">
    <property type="entry name" value="HTH-TYPE TRANSCRIPTIONAL REPRESSOR BDCR"/>
    <property type="match status" value="1"/>
</dbReference>
<proteinExistence type="predicted"/>
<dbReference type="Pfam" id="PF00440">
    <property type="entry name" value="TetR_N"/>
    <property type="match status" value="1"/>
</dbReference>
<accession>A0A5Q0L8Q9</accession>
<dbReference type="PANTHER" id="PTHR30055">
    <property type="entry name" value="HTH-TYPE TRANSCRIPTIONAL REGULATOR RUTR"/>
    <property type="match status" value="1"/>
</dbReference>
<keyword evidence="1 2" id="KW-0238">DNA-binding</keyword>
<evidence type="ECO:0000256" key="1">
    <source>
        <dbReference type="ARBA" id="ARBA00023125"/>
    </source>
</evidence>
<dbReference type="PROSITE" id="PS50977">
    <property type="entry name" value="HTH_TETR_2"/>
    <property type="match status" value="1"/>
</dbReference>
<feature type="DNA-binding region" description="H-T-H motif" evidence="2">
    <location>
        <begin position="37"/>
        <end position="56"/>
    </location>
</feature>
<evidence type="ECO:0000313" key="5">
    <source>
        <dbReference type="Proteomes" id="UP000326179"/>
    </source>
</evidence>
<dbReference type="InterPro" id="IPR001647">
    <property type="entry name" value="HTH_TetR"/>
</dbReference>
<reference evidence="4 5" key="1">
    <citation type="submission" date="2019-10" db="EMBL/GenBank/DDBJ databases">
        <title>A novel species.</title>
        <authorList>
            <person name="Gao J."/>
        </authorList>
    </citation>
    <scope>NUCLEOTIDE SEQUENCE [LARGE SCALE GENOMIC DNA]</scope>
    <source>
        <strain evidence="4 5">QMT-28</strain>
    </source>
</reference>
<dbReference type="SUPFAM" id="SSF48498">
    <property type="entry name" value="Tetracyclin repressor-like, C-terminal domain"/>
    <property type="match status" value="1"/>
</dbReference>
<protein>
    <submittedName>
        <fullName evidence="4">TetR family transcriptional regulator</fullName>
    </submittedName>
</protein>
<dbReference type="EMBL" id="CP045643">
    <property type="protein sequence ID" value="QFZ73308.1"/>
    <property type="molecule type" value="Genomic_DNA"/>
</dbReference>
<dbReference type="KEGG" id="sfy:GFH48_08560"/>
<dbReference type="InterPro" id="IPR009057">
    <property type="entry name" value="Homeodomain-like_sf"/>
</dbReference>
<name>A0A5Q0L8Q9_9ACTN</name>
<evidence type="ECO:0000313" key="4">
    <source>
        <dbReference type="EMBL" id="QFZ73308.1"/>
    </source>
</evidence>
<sequence length="206" mass="21758">MSITPPQPRRRRGRGARERILKAATELFTAHGINATGMEQLATAANVSKRTLYTHFAGKDDLVHAYLSCVEDDLLPPGGSAPEAYPDPRGQLLAIFEWEPNSSGEPLRGCPFLNAAVEIPDPAHPVHRLAAAYKAEFADRLASLARQAGARDPVELGEQIALLYDGAAARSVALNSTAAGATGRSIAAKLIDAAVTPVPASADSER</sequence>
<dbReference type="SUPFAM" id="SSF46689">
    <property type="entry name" value="Homeodomain-like"/>
    <property type="match status" value="1"/>
</dbReference>
<organism evidence="4 5">
    <name type="scientific">Streptomyces fagopyri</name>
    <dbReference type="NCBI Taxonomy" id="2662397"/>
    <lineage>
        <taxon>Bacteria</taxon>
        <taxon>Bacillati</taxon>
        <taxon>Actinomycetota</taxon>
        <taxon>Actinomycetes</taxon>
        <taxon>Kitasatosporales</taxon>
        <taxon>Streptomycetaceae</taxon>
        <taxon>Streptomyces</taxon>
    </lineage>
</organism>
<dbReference type="GO" id="GO:0003700">
    <property type="term" value="F:DNA-binding transcription factor activity"/>
    <property type="evidence" value="ECO:0007669"/>
    <property type="project" value="TreeGrafter"/>
</dbReference>
<dbReference type="InterPro" id="IPR050109">
    <property type="entry name" value="HTH-type_TetR-like_transc_reg"/>
</dbReference>
<dbReference type="PRINTS" id="PR00455">
    <property type="entry name" value="HTHTETR"/>
</dbReference>
<gene>
    <name evidence="4" type="ORF">GFH48_08560</name>
</gene>
<evidence type="ECO:0000256" key="2">
    <source>
        <dbReference type="PROSITE-ProRule" id="PRU00335"/>
    </source>
</evidence>
<dbReference type="RefSeq" id="WP_153287672.1">
    <property type="nucleotide sequence ID" value="NZ_CP045643.1"/>
</dbReference>
<evidence type="ECO:0000259" key="3">
    <source>
        <dbReference type="PROSITE" id="PS50977"/>
    </source>
</evidence>
<dbReference type="Proteomes" id="UP000326179">
    <property type="component" value="Chromosome"/>
</dbReference>
<keyword evidence="5" id="KW-1185">Reference proteome</keyword>
<dbReference type="AlphaFoldDB" id="A0A5Q0L8Q9"/>
<dbReference type="Gene3D" id="1.10.357.10">
    <property type="entry name" value="Tetracycline Repressor, domain 2"/>
    <property type="match status" value="1"/>
</dbReference>
<dbReference type="InterPro" id="IPR036271">
    <property type="entry name" value="Tet_transcr_reg_TetR-rel_C_sf"/>
</dbReference>
<feature type="domain" description="HTH tetR-type" evidence="3">
    <location>
        <begin position="14"/>
        <end position="74"/>
    </location>
</feature>
<dbReference type="GO" id="GO:0000976">
    <property type="term" value="F:transcription cis-regulatory region binding"/>
    <property type="evidence" value="ECO:0007669"/>
    <property type="project" value="TreeGrafter"/>
</dbReference>